<dbReference type="EMBL" id="JABVXQ010000012">
    <property type="protein sequence ID" value="KAF6084261.1"/>
    <property type="molecule type" value="Genomic_DNA"/>
</dbReference>
<sequence>MAQELLALQEAHTGADRTRRTAGLRAPGGGKAWQAHLLSNGTTGLAINPVLAERASEGMGRPSGESQNTVLTHPVTKDITFCSLACAVIPASRALKPLPGFRSPRPARTGKFVPANAESQLPLLLLLLLLLRQNQLPTSDTLNFYAKTGCRCPDAPHALT</sequence>
<dbReference type="AlphaFoldDB" id="A0A834DKE0"/>
<evidence type="ECO:0000313" key="2">
    <source>
        <dbReference type="Proteomes" id="UP000664940"/>
    </source>
</evidence>
<dbReference type="Proteomes" id="UP000664940">
    <property type="component" value="Unassembled WGS sequence"/>
</dbReference>
<proteinExistence type="predicted"/>
<name>A0A834DKE0_9CHIR</name>
<accession>A0A834DKE0</accession>
<reference evidence="1 2" key="1">
    <citation type="journal article" date="2020" name="Nature">
        <title>Six reference-quality genomes reveal evolution of bat adaptations.</title>
        <authorList>
            <person name="Jebb D."/>
            <person name="Huang Z."/>
            <person name="Pippel M."/>
            <person name="Hughes G.M."/>
            <person name="Lavrichenko K."/>
            <person name="Devanna P."/>
            <person name="Winkler S."/>
            <person name="Jermiin L.S."/>
            <person name="Skirmuntt E.C."/>
            <person name="Katzourakis A."/>
            <person name="Burkitt-Gray L."/>
            <person name="Ray D.A."/>
            <person name="Sullivan K.A.M."/>
            <person name="Roscito J.G."/>
            <person name="Kirilenko B.M."/>
            <person name="Davalos L.M."/>
            <person name="Corthals A.P."/>
            <person name="Power M.L."/>
            <person name="Jones G."/>
            <person name="Ransome R.D."/>
            <person name="Dechmann D.K.N."/>
            <person name="Locatelli A.G."/>
            <person name="Puechmaille S.J."/>
            <person name="Fedrigo O."/>
            <person name="Jarvis E.D."/>
            <person name="Hiller M."/>
            <person name="Vernes S.C."/>
            <person name="Myers E.W."/>
            <person name="Teeling E.C."/>
        </authorList>
    </citation>
    <scope>NUCLEOTIDE SEQUENCE [LARGE SCALE GENOMIC DNA]</scope>
    <source>
        <strain evidence="1">Bat1K_MPI-CBG_1</strain>
    </source>
</reference>
<organism evidence="1 2">
    <name type="scientific">Phyllostomus discolor</name>
    <name type="common">pale spear-nosed bat</name>
    <dbReference type="NCBI Taxonomy" id="89673"/>
    <lineage>
        <taxon>Eukaryota</taxon>
        <taxon>Metazoa</taxon>
        <taxon>Chordata</taxon>
        <taxon>Craniata</taxon>
        <taxon>Vertebrata</taxon>
        <taxon>Euteleostomi</taxon>
        <taxon>Mammalia</taxon>
        <taxon>Eutheria</taxon>
        <taxon>Laurasiatheria</taxon>
        <taxon>Chiroptera</taxon>
        <taxon>Yangochiroptera</taxon>
        <taxon>Phyllostomidae</taxon>
        <taxon>Phyllostominae</taxon>
        <taxon>Phyllostomus</taxon>
    </lineage>
</organism>
<comment type="caution">
    <text evidence="1">The sequence shown here is derived from an EMBL/GenBank/DDBJ whole genome shotgun (WGS) entry which is preliminary data.</text>
</comment>
<evidence type="ECO:0000313" key="1">
    <source>
        <dbReference type="EMBL" id="KAF6084261.1"/>
    </source>
</evidence>
<gene>
    <name evidence="1" type="ORF">HJG60_008540</name>
</gene>
<protein>
    <submittedName>
        <fullName evidence="1">Uncharacterized protein</fullName>
    </submittedName>
</protein>